<dbReference type="Proteomes" id="UP000246085">
    <property type="component" value="Chromosome BRAD3257"/>
</dbReference>
<organism evidence="2 3">
    <name type="scientific">Bradyrhizobium vignae</name>
    <dbReference type="NCBI Taxonomy" id="1549949"/>
    <lineage>
        <taxon>Bacteria</taxon>
        <taxon>Pseudomonadati</taxon>
        <taxon>Pseudomonadota</taxon>
        <taxon>Alphaproteobacteria</taxon>
        <taxon>Hyphomicrobiales</taxon>
        <taxon>Nitrobacteraceae</taxon>
        <taxon>Bradyrhizobium</taxon>
    </lineage>
</organism>
<evidence type="ECO:0000313" key="2">
    <source>
        <dbReference type="EMBL" id="SPP91983.1"/>
    </source>
</evidence>
<protein>
    <submittedName>
        <fullName evidence="2">Uncharacterized protein</fullName>
    </submittedName>
</protein>
<proteinExistence type="predicted"/>
<feature type="compositionally biased region" description="Basic and acidic residues" evidence="1">
    <location>
        <begin position="33"/>
        <end position="47"/>
    </location>
</feature>
<name>A0A2U3PS63_9BRAD</name>
<dbReference type="AlphaFoldDB" id="A0A2U3PS63"/>
<reference evidence="2 3" key="1">
    <citation type="submission" date="2018-03" db="EMBL/GenBank/DDBJ databases">
        <authorList>
            <person name="Gully D."/>
        </authorList>
    </citation>
    <scope>NUCLEOTIDE SEQUENCE [LARGE SCALE GENOMIC DNA]</scope>
    <source>
        <strain evidence="2">ORS3257</strain>
    </source>
</reference>
<feature type="region of interest" description="Disordered" evidence="1">
    <location>
        <begin position="33"/>
        <end position="62"/>
    </location>
</feature>
<gene>
    <name evidence="2" type="ORF">BRAD3257_0829</name>
</gene>
<evidence type="ECO:0000256" key="1">
    <source>
        <dbReference type="SAM" id="MobiDB-lite"/>
    </source>
</evidence>
<accession>A0A2U3PS63</accession>
<dbReference type="KEGG" id="bvz:BRAD3257_0829"/>
<dbReference type="EMBL" id="LS398110">
    <property type="protein sequence ID" value="SPP91983.1"/>
    <property type="molecule type" value="Genomic_DNA"/>
</dbReference>
<evidence type="ECO:0000313" key="3">
    <source>
        <dbReference type="Proteomes" id="UP000246085"/>
    </source>
</evidence>
<sequence length="62" mass="6903">MQAVLHARLGRWIEAGDVGATIVTRRDDRALDVHRSSHGSRERDAQCRVRSSHSIAKAAVRL</sequence>